<dbReference type="WBParaSite" id="maker-PairedContig_1477-snap-gene-0.2-mRNA-1">
    <property type="protein sequence ID" value="maker-PairedContig_1477-snap-gene-0.2-mRNA-1"/>
    <property type="gene ID" value="maker-PairedContig_1477-snap-gene-0.2"/>
</dbReference>
<proteinExistence type="predicted"/>
<name>A0A1I8EDA5_WUCBA</name>
<reference evidence="2" key="1">
    <citation type="submission" date="2016-11" db="UniProtKB">
        <authorList>
            <consortium name="WormBaseParasite"/>
        </authorList>
    </citation>
    <scope>IDENTIFICATION</scope>
    <source>
        <strain evidence="2">pt0022</strain>
    </source>
</reference>
<organism evidence="2">
    <name type="scientific">Wuchereria bancrofti</name>
    <dbReference type="NCBI Taxonomy" id="6293"/>
    <lineage>
        <taxon>Eukaryota</taxon>
        <taxon>Metazoa</taxon>
        <taxon>Ecdysozoa</taxon>
        <taxon>Nematoda</taxon>
        <taxon>Chromadorea</taxon>
        <taxon>Rhabditida</taxon>
        <taxon>Spirurina</taxon>
        <taxon>Spiruromorpha</taxon>
        <taxon>Filarioidea</taxon>
        <taxon>Onchocercidae</taxon>
        <taxon>Wuchereria</taxon>
    </lineage>
</organism>
<feature type="region of interest" description="Disordered" evidence="1">
    <location>
        <begin position="40"/>
        <end position="66"/>
    </location>
</feature>
<protein>
    <submittedName>
        <fullName evidence="2">Uncharacterized protein</fullName>
    </submittedName>
</protein>
<sequence length="66" mass="7591">MCLCINGDLIFSKAENQVIHRCLSHQFYTCPKILFTSSKSTNHSTNHHHHHHQAKIILATKKKPKS</sequence>
<evidence type="ECO:0000313" key="2">
    <source>
        <dbReference type="WBParaSite" id="maker-PairedContig_1477-snap-gene-0.2-mRNA-1"/>
    </source>
</evidence>
<accession>A0A1I8EDA5</accession>
<feature type="compositionally biased region" description="Basic residues" evidence="1">
    <location>
        <begin position="45"/>
        <end position="66"/>
    </location>
</feature>
<dbReference type="AlphaFoldDB" id="A0A1I8EDA5"/>
<evidence type="ECO:0000256" key="1">
    <source>
        <dbReference type="SAM" id="MobiDB-lite"/>
    </source>
</evidence>